<gene>
    <name evidence="1" type="ORF">BCV19_22965</name>
</gene>
<dbReference type="AlphaFoldDB" id="A0A2N7CJF7"/>
<dbReference type="Proteomes" id="UP000235405">
    <property type="component" value="Unassembled WGS sequence"/>
</dbReference>
<evidence type="ECO:0000313" key="1">
    <source>
        <dbReference type="EMBL" id="PMF32318.1"/>
    </source>
</evidence>
<accession>A0A2N7CJF7</accession>
<dbReference type="RefSeq" id="WP_102481769.1">
    <property type="nucleotide sequence ID" value="NZ_MCSW01000035.1"/>
</dbReference>
<comment type="caution">
    <text evidence="1">The sequence shown here is derived from an EMBL/GenBank/DDBJ whole genome shotgun (WGS) entry which is preliminary data.</text>
</comment>
<sequence length="157" mass="18212">MKNTTPQSIVPNLDKWPVGSHERLINGYWELGMMRFHTFTNDCGEDLQNTYNRINNGLGVQTIYIDLLSLAGEDYRNKSQIMDIIRSDKPTWIWFINCEALLNGSLPSWLRSILTTYNADHIRVTFVLDNQEQFSSIFQRYSAPLYQSTIALDLQKS</sequence>
<organism evidence="1 2">
    <name type="scientific">Vibrio splendidus</name>
    <dbReference type="NCBI Taxonomy" id="29497"/>
    <lineage>
        <taxon>Bacteria</taxon>
        <taxon>Pseudomonadati</taxon>
        <taxon>Pseudomonadota</taxon>
        <taxon>Gammaproteobacteria</taxon>
        <taxon>Vibrionales</taxon>
        <taxon>Vibrionaceae</taxon>
        <taxon>Vibrio</taxon>
    </lineage>
</organism>
<reference evidence="2" key="1">
    <citation type="submission" date="2016-07" db="EMBL/GenBank/DDBJ databases">
        <title>Nontailed viruses are major unrecognized killers of bacteria in the ocean.</title>
        <authorList>
            <person name="Kauffman K."/>
            <person name="Hussain F."/>
            <person name="Yang J."/>
            <person name="Arevalo P."/>
            <person name="Brown J."/>
            <person name="Cutler M."/>
            <person name="Kelly L."/>
            <person name="Polz M.F."/>
        </authorList>
    </citation>
    <scope>NUCLEOTIDE SEQUENCE [LARGE SCALE GENOMIC DNA]</scope>
    <source>
        <strain evidence="2">10N.286.54.F3</strain>
    </source>
</reference>
<dbReference type="EMBL" id="MCSW01000035">
    <property type="protein sequence ID" value="PMF32318.1"/>
    <property type="molecule type" value="Genomic_DNA"/>
</dbReference>
<name>A0A2N7CJF7_VIBSP</name>
<proteinExistence type="predicted"/>
<protein>
    <submittedName>
        <fullName evidence="1">Uncharacterized protein</fullName>
    </submittedName>
</protein>
<evidence type="ECO:0000313" key="2">
    <source>
        <dbReference type="Proteomes" id="UP000235405"/>
    </source>
</evidence>